<sequence length="589" mass="66977">MSLPVYQPQAQAYQSGIAVLAPYLDNRTLDVLARVNKQFFTIFGGYLWSDPIRILSRSSRPFTKTIQFLTRDHDVLFRALVQALDFRPLVTLRNSNSYLRDLKRCEQFFNCQFFFGFLTSFKNLKFVAMDGVHIWNHHDYDITDDFPRFNTKILLLSASGSLKLDASTFLNKDTFTNLMFLDISWTDHASDTISTLNNYQFNNLRVLKMRNMRLTKLPRFILIVGLGLWSLDLRSNFLTDDDIDALLLHCFKDPILRPGPLPLPVSDANFFEYPPEYSEHDDTQDDIPARRPDNATLFMEAMMNAGKTVSNPIYSLTGLTQLYIADNKFTARGTGALLGSTNRLQVLDVGAVLSNIEIRIQGATHSTIFHAHEPILMPPSQLERIRVHHSFVTLVPTITLGSQMKYHIPYIKAAEQFAAGYPTDTNTSYDPLQNHRITHLILTDIPTKSYGILIDHLVALLRKVTRQIQDIEQVRTSSLTTRSHRAATLLPGLRLLRLEFLNDDGRSEPSTSVSGEKDAETFLERSMGDFSFFGGELGRGKKEKKGNGKGKGQENEGEERVLRDVVAEIKAFREKELPRWPGQLQLVLP</sequence>
<dbReference type="InterPro" id="IPR032675">
    <property type="entry name" value="LRR_dom_sf"/>
</dbReference>
<dbReference type="Proteomes" id="UP001595075">
    <property type="component" value="Unassembled WGS sequence"/>
</dbReference>
<proteinExistence type="predicted"/>
<dbReference type="Gene3D" id="3.80.10.10">
    <property type="entry name" value="Ribonuclease Inhibitor"/>
    <property type="match status" value="1"/>
</dbReference>
<protein>
    <submittedName>
        <fullName evidence="2">Uncharacterized protein</fullName>
    </submittedName>
</protein>
<feature type="compositionally biased region" description="Basic and acidic residues" evidence="1">
    <location>
        <begin position="551"/>
        <end position="560"/>
    </location>
</feature>
<comment type="caution">
    <text evidence="2">The sequence shown here is derived from an EMBL/GenBank/DDBJ whole genome shotgun (WGS) entry which is preliminary data.</text>
</comment>
<dbReference type="EMBL" id="JAZHXI010000001">
    <property type="protein sequence ID" value="KAL2075885.1"/>
    <property type="molecule type" value="Genomic_DNA"/>
</dbReference>
<keyword evidence="3" id="KW-1185">Reference proteome</keyword>
<evidence type="ECO:0000256" key="1">
    <source>
        <dbReference type="SAM" id="MobiDB-lite"/>
    </source>
</evidence>
<gene>
    <name evidence="2" type="ORF">VTL71DRAFT_828</name>
</gene>
<accession>A0ABR4D198</accession>
<feature type="region of interest" description="Disordered" evidence="1">
    <location>
        <begin position="533"/>
        <end position="560"/>
    </location>
</feature>
<organism evidence="2 3">
    <name type="scientific">Oculimacula yallundae</name>
    <dbReference type="NCBI Taxonomy" id="86028"/>
    <lineage>
        <taxon>Eukaryota</taxon>
        <taxon>Fungi</taxon>
        <taxon>Dikarya</taxon>
        <taxon>Ascomycota</taxon>
        <taxon>Pezizomycotina</taxon>
        <taxon>Leotiomycetes</taxon>
        <taxon>Helotiales</taxon>
        <taxon>Ploettnerulaceae</taxon>
        <taxon>Oculimacula</taxon>
    </lineage>
</organism>
<name>A0ABR4D198_9HELO</name>
<evidence type="ECO:0000313" key="3">
    <source>
        <dbReference type="Proteomes" id="UP001595075"/>
    </source>
</evidence>
<evidence type="ECO:0000313" key="2">
    <source>
        <dbReference type="EMBL" id="KAL2075885.1"/>
    </source>
</evidence>
<reference evidence="2 3" key="1">
    <citation type="journal article" date="2024" name="Commun. Biol.">
        <title>Comparative genomic analysis of thermophilic fungi reveals convergent evolutionary adaptations and gene losses.</title>
        <authorList>
            <person name="Steindorff A.S."/>
            <person name="Aguilar-Pontes M.V."/>
            <person name="Robinson A.J."/>
            <person name="Andreopoulos B."/>
            <person name="LaButti K."/>
            <person name="Kuo A."/>
            <person name="Mondo S."/>
            <person name="Riley R."/>
            <person name="Otillar R."/>
            <person name="Haridas S."/>
            <person name="Lipzen A."/>
            <person name="Grimwood J."/>
            <person name="Schmutz J."/>
            <person name="Clum A."/>
            <person name="Reid I.D."/>
            <person name="Moisan M.C."/>
            <person name="Butler G."/>
            <person name="Nguyen T.T.M."/>
            <person name="Dewar K."/>
            <person name="Conant G."/>
            <person name="Drula E."/>
            <person name="Henrissat B."/>
            <person name="Hansel C."/>
            <person name="Singer S."/>
            <person name="Hutchinson M.I."/>
            <person name="de Vries R.P."/>
            <person name="Natvig D.O."/>
            <person name="Powell A.J."/>
            <person name="Tsang A."/>
            <person name="Grigoriev I.V."/>
        </authorList>
    </citation>
    <scope>NUCLEOTIDE SEQUENCE [LARGE SCALE GENOMIC DNA]</scope>
    <source>
        <strain evidence="2 3">CBS 494.80</strain>
    </source>
</reference>
<dbReference type="SUPFAM" id="SSF52047">
    <property type="entry name" value="RNI-like"/>
    <property type="match status" value="1"/>
</dbReference>